<dbReference type="AlphaFoldDB" id="A0A0R3MB30"/>
<evidence type="ECO:0000313" key="3">
    <source>
        <dbReference type="Proteomes" id="UP000052023"/>
    </source>
</evidence>
<sequence length="136" mass="15314">MRVVLGPSRSRQDNGFVHFHRTVYRVLRWLAQQTGAVDAAQIKAEFDARWAETGPVGNPLEAVYRTSAEQMLERERHRSRAGMRVAETESVRIGGHSVRQEQAQIARVYRPRAVGKQDRASSQATAVFDLGDGRRA</sequence>
<gene>
    <name evidence="2" type="ORF">CQ13_37485</name>
</gene>
<name>A0A0R3MB30_9BRAD</name>
<proteinExistence type="predicted"/>
<dbReference type="EMBL" id="LLYA01000229">
    <property type="protein sequence ID" value="KRR15021.1"/>
    <property type="molecule type" value="Genomic_DNA"/>
</dbReference>
<keyword evidence="3" id="KW-1185">Reference proteome</keyword>
<evidence type="ECO:0000256" key="1">
    <source>
        <dbReference type="SAM" id="MobiDB-lite"/>
    </source>
</evidence>
<evidence type="ECO:0000313" key="2">
    <source>
        <dbReference type="EMBL" id="KRR15021.1"/>
    </source>
</evidence>
<organism evidence="2 3">
    <name type="scientific">Bradyrhizobium retamae</name>
    <dbReference type="NCBI Taxonomy" id="1300035"/>
    <lineage>
        <taxon>Bacteria</taxon>
        <taxon>Pseudomonadati</taxon>
        <taxon>Pseudomonadota</taxon>
        <taxon>Alphaproteobacteria</taxon>
        <taxon>Hyphomicrobiales</taxon>
        <taxon>Nitrobacteraceae</taxon>
        <taxon>Bradyrhizobium</taxon>
    </lineage>
</organism>
<reference evidence="2 3" key="1">
    <citation type="submission" date="2014-03" db="EMBL/GenBank/DDBJ databases">
        <title>Bradyrhizobium valentinum sp. nov., isolated from effective nodules of Lupinus mariae-josephae, a lupine endemic of basic-lime soils in Eastern Spain.</title>
        <authorList>
            <person name="Duran D."/>
            <person name="Rey L."/>
            <person name="Navarro A."/>
            <person name="Busquets A."/>
            <person name="Imperial J."/>
            <person name="Ruiz-Argueso T."/>
        </authorList>
    </citation>
    <scope>NUCLEOTIDE SEQUENCE [LARGE SCALE GENOMIC DNA]</scope>
    <source>
        <strain evidence="2 3">Ro19</strain>
    </source>
</reference>
<feature type="region of interest" description="Disordered" evidence="1">
    <location>
        <begin position="114"/>
        <end position="136"/>
    </location>
</feature>
<dbReference type="Proteomes" id="UP000052023">
    <property type="component" value="Unassembled WGS sequence"/>
</dbReference>
<protein>
    <submittedName>
        <fullName evidence="2">Uncharacterized protein</fullName>
    </submittedName>
</protein>
<accession>A0A0R3MB30</accession>
<comment type="caution">
    <text evidence="2">The sequence shown here is derived from an EMBL/GenBank/DDBJ whole genome shotgun (WGS) entry which is preliminary data.</text>
</comment>